<dbReference type="Gene3D" id="1.10.150.130">
    <property type="match status" value="1"/>
</dbReference>
<keyword evidence="6" id="KW-1185">Reference proteome</keyword>
<keyword evidence="2" id="KW-0238">DNA-binding</keyword>
<evidence type="ECO:0000313" key="5">
    <source>
        <dbReference type="EMBL" id="MBL1076362.1"/>
    </source>
</evidence>
<dbReference type="InterPro" id="IPR011010">
    <property type="entry name" value="DNA_brk_join_enz"/>
</dbReference>
<protein>
    <submittedName>
        <fullName evidence="5">Site-specific integrase</fullName>
    </submittedName>
</protein>
<keyword evidence="3" id="KW-0233">DNA recombination</keyword>
<dbReference type="EMBL" id="JAERRJ010000006">
    <property type="protein sequence ID" value="MBL1076362.1"/>
    <property type="molecule type" value="Genomic_DNA"/>
</dbReference>
<dbReference type="InterPro" id="IPR050090">
    <property type="entry name" value="Tyrosine_recombinase_XerCD"/>
</dbReference>
<dbReference type="Gene3D" id="1.10.443.10">
    <property type="entry name" value="Intergrase catalytic core"/>
    <property type="match status" value="1"/>
</dbReference>
<feature type="domain" description="Tyr recombinase" evidence="4">
    <location>
        <begin position="227"/>
        <end position="425"/>
    </location>
</feature>
<gene>
    <name evidence="5" type="ORF">JK358_18355</name>
</gene>
<dbReference type="InterPro" id="IPR013762">
    <property type="entry name" value="Integrase-like_cat_sf"/>
</dbReference>
<dbReference type="Pfam" id="PF14657">
    <property type="entry name" value="Arm-DNA-bind_4"/>
    <property type="match status" value="1"/>
</dbReference>
<evidence type="ECO:0000259" key="4">
    <source>
        <dbReference type="PROSITE" id="PS51898"/>
    </source>
</evidence>
<dbReference type="PROSITE" id="PS51898">
    <property type="entry name" value="TYR_RECOMBINASE"/>
    <property type="match status" value="1"/>
</dbReference>
<dbReference type="PANTHER" id="PTHR30349">
    <property type="entry name" value="PHAGE INTEGRASE-RELATED"/>
    <property type="match status" value="1"/>
</dbReference>
<organism evidence="5 6">
    <name type="scientific">Nocardia acididurans</name>
    <dbReference type="NCBI Taxonomy" id="2802282"/>
    <lineage>
        <taxon>Bacteria</taxon>
        <taxon>Bacillati</taxon>
        <taxon>Actinomycetota</taxon>
        <taxon>Actinomycetes</taxon>
        <taxon>Mycobacteriales</taxon>
        <taxon>Nocardiaceae</taxon>
        <taxon>Nocardia</taxon>
    </lineage>
</organism>
<name>A0ABS1M6U4_9NOCA</name>
<dbReference type="Pfam" id="PF00589">
    <property type="entry name" value="Phage_integrase"/>
    <property type="match status" value="1"/>
</dbReference>
<reference evidence="5 6" key="1">
    <citation type="submission" date="2021-01" db="EMBL/GenBank/DDBJ databases">
        <title>WGS of actinomycetes isolated from Thailand.</title>
        <authorList>
            <person name="Thawai C."/>
        </authorList>
    </citation>
    <scope>NUCLEOTIDE SEQUENCE [LARGE SCALE GENOMIC DNA]</scope>
    <source>
        <strain evidence="5 6">LPG 2</strain>
    </source>
</reference>
<evidence type="ECO:0000256" key="3">
    <source>
        <dbReference type="ARBA" id="ARBA00023172"/>
    </source>
</evidence>
<sequence>MKQGHVRKRGKTWYYQFRLPEKGPDGKPDFDTKGGFATEKEAWAACRNAIKAVEQNKRVKPSKITVRAFFVEEWLPAIKMLVDATTYDNWQAYVHAYVVPRLGDGELQKLTAPILVKFYTQLLTDGRIKPDNNIRMYEYWTKATKRGHQPTPREITDACGVTIHAARTAVRRYKAGRIPTPKPAGLEPKTVRNIHLAIHRALVDAVAWKYLVDNPADDAKPPRVARVRRPVWTPEQATRFMDSICFDRFYALFRLELTTGLRRAEICGIRWPSLDLDAGTLSVHQGRVVVAGRAQDAQVKTEDSERLIALDEETVDALRVWKAIQDAERALYGDDFRDTDLVFTYEDGRPVHPDSIRERFKRLAAEAGLPEIRFYDLRHTYVTGALRAGINPKVVSQRIGHADVAFTMSVYQHVLPGQDEDAAARAAAYMLGRRRTPETASNP</sequence>
<proteinExistence type="inferred from homology"/>
<dbReference type="PANTHER" id="PTHR30349:SF41">
    <property type="entry name" value="INTEGRASE_RECOMBINASE PROTEIN MJ0367-RELATED"/>
    <property type="match status" value="1"/>
</dbReference>
<evidence type="ECO:0000313" key="6">
    <source>
        <dbReference type="Proteomes" id="UP000602198"/>
    </source>
</evidence>
<dbReference type="InterPro" id="IPR002104">
    <property type="entry name" value="Integrase_catalytic"/>
</dbReference>
<comment type="caution">
    <text evidence="5">The sequence shown here is derived from an EMBL/GenBank/DDBJ whole genome shotgun (WGS) entry which is preliminary data.</text>
</comment>
<dbReference type="CDD" id="cd01189">
    <property type="entry name" value="INT_ICEBs1_C_like"/>
    <property type="match status" value="1"/>
</dbReference>
<dbReference type="InterPro" id="IPR028259">
    <property type="entry name" value="AP2-like_int_N"/>
</dbReference>
<dbReference type="InterPro" id="IPR010998">
    <property type="entry name" value="Integrase_recombinase_N"/>
</dbReference>
<dbReference type="Proteomes" id="UP000602198">
    <property type="component" value="Unassembled WGS sequence"/>
</dbReference>
<evidence type="ECO:0000256" key="2">
    <source>
        <dbReference type="ARBA" id="ARBA00023125"/>
    </source>
</evidence>
<dbReference type="RefSeq" id="WP_201948883.1">
    <property type="nucleotide sequence ID" value="NZ_JAERRJ010000006.1"/>
</dbReference>
<dbReference type="SUPFAM" id="SSF56349">
    <property type="entry name" value="DNA breaking-rejoining enzymes"/>
    <property type="match status" value="1"/>
</dbReference>
<evidence type="ECO:0000256" key="1">
    <source>
        <dbReference type="ARBA" id="ARBA00008857"/>
    </source>
</evidence>
<comment type="similarity">
    <text evidence="1">Belongs to the 'phage' integrase family.</text>
</comment>
<accession>A0ABS1M6U4</accession>